<evidence type="ECO:0000313" key="3">
    <source>
        <dbReference type="EMBL" id="KAK8728311.1"/>
    </source>
</evidence>
<dbReference type="InterPro" id="IPR011256">
    <property type="entry name" value="Reg_factor_effector_dom_sf"/>
</dbReference>
<dbReference type="Gene3D" id="3.20.80.10">
    <property type="entry name" value="Regulatory factor, effector binding domain"/>
    <property type="match status" value="1"/>
</dbReference>
<accession>A0AAW0WM46</accession>
<sequence length="231" mass="25967">MAGILKGIRAAFGDVEMAPYTVMAERDVYEERIYPARKWACITMAGLSQQELVSPMFRALFNYIAGKNDPNIRMDMTSPVTTYVVPGAGPACESTFTMGFLVPEEHQQIPPPAADKTIFIEERPELTVLTRRFGGYTNDEVIIKEAKELAEAIKKNGEIGVNFNQYYVAGYDPPFKLFGRRNEIWFVKTKSTDNQEGKELTANEDESKMKEANGSIVKDSEDIKKGDQKDE</sequence>
<dbReference type="PANTHER" id="PTHR11220:SF1">
    <property type="entry name" value="HEME-BINDING PROTEIN 2"/>
    <property type="match status" value="1"/>
</dbReference>
<comment type="similarity">
    <text evidence="1">Belongs to the HEBP family.</text>
</comment>
<comment type="caution">
    <text evidence="3">The sequence shown here is derived from an EMBL/GenBank/DDBJ whole genome shotgun (WGS) entry which is preliminary data.</text>
</comment>
<feature type="region of interest" description="Disordered" evidence="2">
    <location>
        <begin position="192"/>
        <end position="231"/>
    </location>
</feature>
<evidence type="ECO:0000313" key="4">
    <source>
        <dbReference type="Proteomes" id="UP001445076"/>
    </source>
</evidence>
<evidence type="ECO:0000256" key="1">
    <source>
        <dbReference type="ARBA" id="ARBA00009817"/>
    </source>
</evidence>
<feature type="compositionally biased region" description="Basic and acidic residues" evidence="2">
    <location>
        <begin position="192"/>
        <end position="211"/>
    </location>
</feature>
<keyword evidence="4" id="KW-1185">Reference proteome</keyword>
<protein>
    <submittedName>
        <fullName evidence="3">Uncharacterized protein</fullName>
    </submittedName>
</protein>
<dbReference type="SUPFAM" id="SSF55136">
    <property type="entry name" value="Probable bacterial effector-binding domain"/>
    <property type="match status" value="1"/>
</dbReference>
<dbReference type="EMBL" id="JARKIK010000072">
    <property type="protein sequence ID" value="KAK8728311.1"/>
    <property type="molecule type" value="Genomic_DNA"/>
</dbReference>
<evidence type="ECO:0000256" key="2">
    <source>
        <dbReference type="SAM" id="MobiDB-lite"/>
    </source>
</evidence>
<dbReference type="PANTHER" id="PTHR11220">
    <property type="entry name" value="HEME-BINDING PROTEIN-RELATED"/>
    <property type="match status" value="1"/>
</dbReference>
<dbReference type="InterPro" id="IPR006917">
    <property type="entry name" value="SOUL_heme-bd"/>
</dbReference>
<gene>
    <name evidence="3" type="ORF">OTU49_009222</name>
</gene>
<dbReference type="Proteomes" id="UP001445076">
    <property type="component" value="Unassembled WGS sequence"/>
</dbReference>
<organism evidence="3 4">
    <name type="scientific">Cherax quadricarinatus</name>
    <name type="common">Australian red claw crayfish</name>
    <dbReference type="NCBI Taxonomy" id="27406"/>
    <lineage>
        <taxon>Eukaryota</taxon>
        <taxon>Metazoa</taxon>
        <taxon>Ecdysozoa</taxon>
        <taxon>Arthropoda</taxon>
        <taxon>Crustacea</taxon>
        <taxon>Multicrustacea</taxon>
        <taxon>Malacostraca</taxon>
        <taxon>Eumalacostraca</taxon>
        <taxon>Eucarida</taxon>
        <taxon>Decapoda</taxon>
        <taxon>Pleocyemata</taxon>
        <taxon>Astacidea</taxon>
        <taxon>Parastacoidea</taxon>
        <taxon>Parastacidae</taxon>
        <taxon>Cherax</taxon>
    </lineage>
</organism>
<dbReference type="Pfam" id="PF04832">
    <property type="entry name" value="SOUL"/>
    <property type="match status" value="1"/>
</dbReference>
<feature type="compositionally biased region" description="Basic and acidic residues" evidence="2">
    <location>
        <begin position="218"/>
        <end position="231"/>
    </location>
</feature>
<reference evidence="3 4" key="1">
    <citation type="journal article" date="2024" name="BMC Genomics">
        <title>Genome assembly of redclaw crayfish (Cherax quadricarinatus) provides insights into its immune adaptation and hypoxia tolerance.</title>
        <authorList>
            <person name="Liu Z."/>
            <person name="Zheng J."/>
            <person name="Li H."/>
            <person name="Fang K."/>
            <person name="Wang S."/>
            <person name="He J."/>
            <person name="Zhou D."/>
            <person name="Weng S."/>
            <person name="Chi M."/>
            <person name="Gu Z."/>
            <person name="He J."/>
            <person name="Li F."/>
            <person name="Wang M."/>
        </authorList>
    </citation>
    <scope>NUCLEOTIDE SEQUENCE [LARGE SCALE GENOMIC DNA]</scope>
    <source>
        <strain evidence="3">ZL_2023a</strain>
    </source>
</reference>
<proteinExistence type="inferred from homology"/>
<dbReference type="FunFam" id="3.20.80.10:FF:000002">
    <property type="entry name" value="Heme-binding protein 2"/>
    <property type="match status" value="1"/>
</dbReference>
<name>A0AAW0WM46_CHEQU</name>
<dbReference type="AlphaFoldDB" id="A0AAW0WM46"/>